<keyword evidence="4 8" id="KW-1003">Cell membrane</keyword>
<feature type="transmembrane region" description="Helical" evidence="9">
    <location>
        <begin position="127"/>
        <end position="147"/>
    </location>
</feature>
<keyword evidence="5 8" id="KW-0812">Transmembrane</keyword>
<dbReference type="PANTHER" id="PTHR43337:SF1">
    <property type="entry name" value="XANTHINE_URACIL PERMEASE C887.17-RELATED"/>
    <property type="match status" value="1"/>
</dbReference>
<evidence type="ECO:0000256" key="8">
    <source>
        <dbReference type="PIRNR" id="PIRNR005353"/>
    </source>
</evidence>
<organism evidence="10 11">
    <name type="scientific">Rhodoplanes elegans</name>
    <dbReference type="NCBI Taxonomy" id="29408"/>
    <lineage>
        <taxon>Bacteria</taxon>
        <taxon>Pseudomonadati</taxon>
        <taxon>Pseudomonadota</taxon>
        <taxon>Alphaproteobacteria</taxon>
        <taxon>Hyphomicrobiales</taxon>
        <taxon>Nitrobacteraceae</taxon>
        <taxon>Rhodoplanes</taxon>
    </lineage>
</organism>
<name>A0A327JZ67_9BRAD</name>
<evidence type="ECO:0000256" key="1">
    <source>
        <dbReference type="ARBA" id="ARBA00004651"/>
    </source>
</evidence>
<feature type="transmembrane region" description="Helical" evidence="9">
    <location>
        <begin position="371"/>
        <end position="393"/>
    </location>
</feature>
<dbReference type="OrthoDB" id="9808458at2"/>
<reference evidence="10 11" key="1">
    <citation type="submission" date="2017-07" db="EMBL/GenBank/DDBJ databases">
        <title>Draft Genome Sequences of Select Purple Nonsulfur Bacteria.</title>
        <authorList>
            <person name="Lasarre B."/>
            <person name="Mckinlay J.B."/>
        </authorList>
    </citation>
    <scope>NUCLEOTIDE SEQUENCE [LARGE SCALE GENOMIC DNA]</scope>
    <source>
        <strain evidence="10 11">DSM 11907</strain>
    </source>
</reference>
<evidence type="ECO:0000313" key="11">
    <source>
        <dbReference type="Proteomes" id="UP000248863"/>
    </source>
</evidence>
<dbReference type="AlphaFoldDB" id="A0A327JZ67"/>
<keyword evidence="7 8" id="KW-0472">Membrane</keyword>
<gene>
    <name evidence="10" type="ORF">CH338_26985</name>
</gene>
<accession>A0A327JZ67</accession>
<keyword evidence="11" id="KW-1185">Reference proteome</keyword>
<feature type="transmembrane region" description="Helical" evidence="9">
    <location>
        <begin position="47"/>
        <end position="71"/>
    </location>
</feature>
<evidence type="ECO:0000256" key="3">
    <source>
        <dbReference type="ARBA" id="ARBA00022448"/>
    </source>
</evidence>
<feature type="transmembrane region" description="Helical" evidence="9">
    <location>
        <begin position="77"/>
        <end position="96"/>
    </location>
</feature>
<evidence type="ECO:0000256" key="4">
    <source>
        <dbReference type="ARBA" id="ARBA00022475"/>
    </source>
</evidence>
<dbReference type="PIRSF" id="PIRSF005353">
    <property type="entry name" value="PbuG"/>
    <property type="match status" value="1"/>
</dbReference>
<evidence type="ECO:0000256" key="6">
    <source>
        <dbReference type="ARBA" id="ARBA00022989"/>
    </source>
</evidence>
<feature type="transmembrane region" description="Helical" evidence="9">
    <location>
        <begin position="310"/>
        <end position="332"/>
    </location>
</feature>
<feature type="transmembrane region" description="Helical" evidence="9">
    <location>
        <begin position="159"/>
        <end position="176"/>
    </location>
</feature>
<evidence type="ECO:0000313" key="10">
    <source>
        <dbReference type="EMBL" id="RAI30805.1"/>
    </source>
</evidence>
<dbReference type="PANTHER" id="PTHR43337">
    <property type="entry name" value="XANTHINE/URACIL PERMEASE C887.17-RELATED"/>
    <property type="match status" value="1"/>
</dbReference>
<dbReference type="RefSeq" id="WP_111360111.1">
    <property type="nucleotide sequence ID" value="NZ_NHSK01000185.1"/>
</dbReference>
<dbReference type="GO" id="GO:0015207">
    <property type="term" value="F:adenine transmembrane transporter activity"/>
    <property type="evidence" value="ECO:0007669"/>
    <property type="project" value="TreeGrafter"/>
</dbReference>
<feature type="transmembrane region" description="Helical" evidence="9">
    <location>
        <begin position="218"/>
        <end position="238"/>
    </location>
</feature>
<dbReference type="InterPro" id="IPR026033">
    <property type="entry name" value="Azg-like_bact_archaea"/>
</dbReference>
<dbReference type="InterPro" id="IPR045018">
    <property type="entry name" value="Azg-like"/>
</dbReference>
<feature type="transmembrane region" description="Helical" evidence="9">
    <location>
        <begin position="344"/>
        <end position="364"/>
    </location>
</feature>
<evidence type="ECO:0000256" key="5">
    <source>
        <dbReference type="ARBA" id="ARBA00022692"/>
    </source>
</evidence>
<dbReference type="EMBL" id="NPEU01000566">
    <property type="protein sequence ID" value="RAI30805.1"/>
    <property type="molecule type" value="Genomic_DNA"/>
</dbReference>
<comment type="similarity">
    <text evidence="2 8">Belongs to the nucleobase:cation symporter-2 (NCS2) (TC 2.A.40) family. Azg-like subfamily.</text>
</comment>
<comment type="subcellular location">
    <subcellularLocation>
        <location evidence="1 8">Cell membrane</location>
        <topology evidence="1 8">Multi-pass membrane protein</topology>
    </subcellularLocation>
</comment>
<proteinExistence type="inferred from homology"/>
<dbReference type="Proteomes" id="UP000248863">
    <property type="component" value="Unassembled WGS sequence"/>
</dbReference>
<feature type="transmembrane region" description="Helical" evidence="9">
    <location>
        <begin position="439"/>
        <end position="456"/>
    </location>
</feature>
<evidence type="ECO:0000256" key="9">
    <source>
        <dbReference type="SAM" id="Phobius"/>
    </source>
</evidence>
<evidence type="ECO:0000256" key="2">
    <source>
        <dbReference type="ARBA" id="ARBA00005697"/>
    </source>
</evidence>
<sequence length="457" mass="47858">MTETPTTSATIRRPAPGGPTLAPGEPKGFLDRYFGLTASGTTVRTEAIAGVTTFLTMVYIVFVNPTILANAGMDKGAVFVATCLAAAVSTLVMALYANYPVALAPGMGLNAFFAFTVVLSYKYSWQQALGAVFCSGVLFFLLSIFRLREYVINAIPKTLKLAISAGVGLFLGIIALEQSKIVVAHPVTLVTLGDLRQLPAILCLTGFVLIAALNSRNILGGTLIGILIVTLVGLPFGLTTYTGIVDVPPSLAPTFLQLDFSAIFEQTFIVVVLSFLFIDVFDNAGTLIGVTHRAGLLDEKGHLPRMKQALLADSFAAMFGSLIGTSTTTSYIESAAGVSAGGRTGLTAVFVAILFLLALFFAPLAGMIPAYASAAALLYVACLMTHGLAEISWEDVTEYAPAVVAAVTMPLTYSIATGIGLGFITYVAAKLLSGRFRDVSPAVIVLALLFAGKFAMG</sequence>
<feature type="transmembrane region" description="Helical" evidence="9">
    <location>
        <begin position="196"/>
        <end position="213"/>
    </location>
</feature>
<dbReference type="InterPro" id="IPR006043">
    <property type="entry name" value="NCS2"/>
</dbReference>
<keyword evidence="3 8" id="KW-0813">Transport</keyword>
<dbReference type="Pfam" id="PF00860">
    <property type="entry name" value="Xan_ur_permease"/>
    <property type="match status" value="1"/>
</dbReference>
<evidence type="ECO:0000256" key="7">
    <source>
        <dbReference type="ARBA" id="ARBA00023136"/>
    </source>
</evidence>
<feature type="transmembrane region" description="Helical" evidence="9">
    <location>
        <begin position="399"/>
        <end position="427"/>
    </location>
</feature>
<dbReference type="GO" id="GO:0005886">
    <property type="term" value="C:plasma membrane"/>
    <property type="evidence" value="ECO:0007669"/>
    <property type="project" value="UniProtKB-SubCell"/>
</dbReference>
<protein>
    <submittedName>
        <fullName evidence="10">Guanine permease</fullName>
    </submittedName>
</protein>
<keyword evidence="6 8" id="KW-1133">Transmembrane helix</keyword>
<comment type="caution">
    <text evidence="10">The sequence shown here is derived from an EMBL/GenBank/DDBJ whole genome shotgun (WGS) entry which is preliminary data.</text>
</comment>